<dbReference type="Proteomes" id="UP000242146">
    <property type="component" value="Unassembled WGS sequence"/>
</dbReference>
<reference evidence="2 3" key="1">
    <citation type="submission" date="2016-07" db="EMBL/GenBank/DDBJ databases">
        <title>Pervasive Adenine N6-methylation of Active Genes in Fungi.</title>
        <authorList>
            <consortium name="DOE Joint Genome Institute"/>
            <person name="Mondo S.J."/>
            <person name="Dannebaum R.O."/>
            <person name="Kuo R.C."/>
            <person name="Labutti K."/>
            <person name="Haridas S."/>
            <person name="Kuo A."/>
            <person name="Salamov A."/>
            <person name="Ahrendt S.R."/>
            <person name="Lipzen A."/>
            <person name="Sullivan W."/>
            <person name="Andreopoulos W.B."/>
            <person name="Clum A."/>
            <person name="Lindquist E."/>
            <person name="Daum C."/>
            <person name="Ramamoorthy G.K."/>
            <person name="Gryganskyi A."/>
            <person name="Culley D."/>
            <person name="Magnuson J.K."/>
            <person name="James T.Y."/>
            <person name="O'Malley M.A."/>
            <person name="Stajich J.E."/>
            <person name="Spatafora J.W."/>
            <person name="Visel A."/>
            <person name="Grigoriev I.V."/>
        </authorList>
    </citation>
    <scope>NUCLEOTIDE SEQUENCE [LARGE SCALE GENOMIC DNA]</scope>
    <source>
        <strain evidence="2 3">NRRL 3301</strain>
    </source>
</reference>
<comment type="caution">
    <text evidence="2">The sequence shown here is derived from an EMBL/GenBank/DDBJ whole genome shotgun (WGS) entry which is preliminary data.</text>
</comment>
<keyword evidence="1" id="KW-0812">Transmembrane</keyword>
<evidence type="ECO:0000313" key="2">
    <source>
        <dbReference type="EMBL" id="ORX61324.1"/>
    </source>
</evidence>
<gene>
    <name evidence="2" type="ORF">DM01DRAFT_1331935</name>
</gene>
<name>A0A1X2GTF7_9FUNG</name>
<protein>
    <submittedName>
        <fullName evidence="2">Uncharacterized protein</fullName>
    </submittedName>
</protein>
<dbReference type="AlphaFoldDB" id="A0A1X2GTF7"/>
<dbReference type="OrthoDB" id="2271013at2759"/>
<feature type="transmembrane region" description="Helical" evidence="1">
    <location>
        <begin position="53"/>
        <end position="72"/>
    </location>
</feature>
<proteinExistence type="predicted"/>
<accession>A0A1X2GTF7</accession>
<evidence type="ECO:0000256" key="1">
    <source>
        <dbReference type="SAM" id="Phobius"/>
    </source>
</evidence>
<keyword evidence="1" id="KW-0472">Membrane</keyword>
<organism evidence="2 3">
    <name type="scientific">Hesseltinella vesiculosa</name>
    <dbReference type="NCBI Taxonomy" id="101127"/>
    <lineage>
        <taxon>Eukaryota</taxon>
        <taxon>Fungi</taxon>
        <taxon>Fungi incertae sedis</taxon>
        <taxon>Mucoromycota</taxon>
        <taxon>Mucoromycotina</taxon>
        <taxon>Mucoromycetes</taxon>
        <taxon>Mucorales</taxon>
        <taxon>Cunninghamellaceae</taxon>
        <taxon>Hesseltinella</taxon>
    </lineage>
</organism>
<keyword evidence="3" id="KW-1185">Reference proteome</keyword>
<sequence>MTTLFTPFAISSALLWGNTNRFDALTLSFVSIQTFVFLSIPVVALLNRPLFDSIMVVVYRCALFWSIVYAVSPRDVGYLIHYASHQLYQFLAPTPTDVYYTVI</sequence>
<evidence type="ECO:0000313" key="3">
    <source>
        <dbReference type="Proteomes" id="UP000242146"/>
    </source>
</evidence>
<keyword evidence="1" id="KW-1133">Transmembrane helix</keyword>
<dbReference type="EMBL" id="MCGT01000003">
    <property type="protein sequence ID" value="ORX61324.1"/>
    <property type="molecule type" value="Genomic_DNA"/>
</dbReference>
<feature type="transmembrane region" description="Helical" evidence="1">
    <location>
        <begin position="24"/>
        <end position="46"/>
    </location>
</feature>